<name>A0A0P1LJX7_9BACT</name>
<accession>A0A0P1LML3</accession>
<proteinExistence type="inferred from homology"/>
<accession>A0A0P1MFR7</accession>
<dbReference type="InterPro" id="IPR029510">
    <property type="entry name" value="Ald_DH_CS_GLU"/>
</dbReference>
<keyword evidence="2 5" id="KW-0560">Oxidoreductase</keyword>
<dbReference type="Gene3D" id="3.40.309.10">
    <property type="entry name" value="Aldehyde Dehydrogenase, Chain A, domain 2"/>
    <property type="match status" value="1"/>
</dbReference>
<accession>A0A0P1MTV8</accession>
<dbReference type="InterPro" id="IPR016160">
    <property type="entry name" value="Ald_DH_CS_CYS"/>
</dbReference>
<dbReference type="Pfam" id="PF00171">
    <property type="entry name" value="Aldedh"/>
    <property type="match status" value="1"/>
</dbReference>
<accession>A0A0S4N6R2</accession>
<accession>A0A0P1LPT2</accession>
<keyword evidence="3" id="KW-0520">NAD</keyword>
<dbReference type="FunFam" id="3.40.309.10:FF:000012">
    <property type="entry name" value="Betaine aldehyde dehydrogenase"/>
    <property type="match status" value="1"/>
</dbReference>
<dbReference type="InterPro" id="IPR016162">
    <property type="entry name" value="Ald_DH_N"/>
</dbReference>
<dbReference type="NCBIfam" id="TIGR02299">
    <property type="entry name" value="HpaE"/>
    <property type="match status" value="1"/>
</dbReference>
<accession>A0A0P1P7A7</accession>
<evidence type="ECO:0000256" key="3">
    <source>
        <dbReference type="ARBA" id="ARBA00023027"/>
    </source>
</evidence>
<dbReference type="Gene3D" id="3.40.605.10">
    <property type="entry name" value="Aldehyde Dehydrogenase, Chain A, domain 1"/>
    <property type="match status" value="1"/>
</dbReference>
<reference evidence="7 10" key="2">
    <citation type="submission" date="2015-11" db="EMBL/GenBank/DDBJ databases">
        <authorList>
            <person name="Varghese N."/>
        </authorList>
    </citation>
    <scope>NUCLEOTIDE SEQUENCE [LARGE SCALE GENOMIC DNA]</scope>
    <source>
        <strain evidence="7 10">JGI-8</strain>
    </source>
</reference>
<dbReference type="RefSeq" id="WP_047134335.1">
    <property type="nucleotide sequence ID" value="NZ_CZVI01000009.1"/>
</dbReference>
<dbReference type="OrthoDB" id="9762913at2"/>
<feature type="active site" evidence="4">
    <location>
        <position position="267"/>
    </location>
</feature>
<comment type="similarity">
    <text evidence="1 5">Belongs to the aldehyde dehydrogenase family.</text>
</comment>
<feature type="domain" description="Aldehyde dehydrogenase" evidence="6">
    <location>
        <begin position="29"/>
        <end position="496"/>
    </location>
</feature>
<dbReference type="STRING" id="1633631.GCA_001442925_01514"/>
<evidence type="ECO:0000259" key="6">
    <source>
        <dbReference type="Pfam" id="PF00171"/>
    </source>
</evidence>
<dbReference type="Proteomes" id="UP000182200">
    <property type="component" value="Unassembled WGS sequence"/>
</dbReference>
<protein>
    <submittedName>
        <fullName evidence="8">2-hydroxymuconate semialdehyde dehydrogenase</fullName>
    </submittedName>
</protein>
<accession>A0A0P1MYS3</accession>
<dbReference type="PROSITE" id="PS00687">
    <property type="entry name" value="ALDEHYDE_DEHYDR_GLU"/>
    <property type="match status" value="1"/>
</dbReference>
<dbReference type="SUPFAM" id="SSF53720">
    <property type="entry name" value="ALDH-like"/>
    <property type="match status" value="1"/>
</dbReference>
<dbReference type="FunFam" id="3.40.605.10:FF:000007">
    <property type="entry name" value="NAD/NADP-dependent betaine aldehyde dehydrogenase"/>
    <property type="match status" value="1"/>
</dbReference>
<evidence type="ECO:0000313" key="9">
    <source>
        <dbReference type="Proteomes" id="UP000182011"/>
    </source>
</evidence>
<evidence type="ECO:0000256" key="1">
    <source>
        <dbReference type="ARBA" id="ARBA00009986"/>
    </source>
</evidence>
<accession>A0A0P1LW51</accession>
<dbReference type="GO" id="GO:1901023">
    <property type="term" value="P:4-hydroxyphenylacetate catabolic process"/>
    <property type="evidence" value="ECO:0007669"/>
    <property type="project" value="InterPro"/>
</dbReference>
<sequence>MSVVNELTDKKGGVINKILELKNFIGGKFVDSVSGKRFESKYPATNEVIATVPESGKEDVELAVKSAVEAFKVWSKMPVKERSKYLMRISELIMNKLDELSYLESIDVGKPIKLAKGMEVPRASYNFSFFAEFAKYVHTEFYETDDRGAINYVLRRPVGVAGLITPWNLPLLLTTWKVAPCLAAGNTCIIKPSELTPITATKLAEIAAEAGLPDGVLNVVHGFGPNSAGEFIVSHPDVKLISLTGETTTGQAIMRAASQHLKKLSFELGGKNPNIIFADADIEQALDVTIQSSFSNQGEVCLCGSRIYVERKIYDEFVEKLVERAKRVKVGDPLDPETDMGALISEEHLHKVRTYLEIAVADGGKILTGGKTPEHLPEKFKSGNWLEPTVIVGLNDNCRVVKEEIFGPVVTVSPFDAEEEVIERANNTHYGLSATIWTRDLARAHRVAAQIEAGVIWINTWFLRDLRTPFGGMKMSGIGREGGIYSFEFYTELKNVCIKL</sequence>
<dbReference type="PROSITE" id="PS00070">
    <property type="entry name" value="ALDEHYDE_DEHYDR_CYS"/>
    <property type="match status" value="1"/>
</dbReference>
<dbReference type="PANTHER" id="PTHR43720:SF2">
    <property type="entry name" value="2-AMINOMUCONIC SEMIALDEHYDE DEHYDROGENASE"/>
    <property type="match status" value="1"/>
</dbReference>
<dbReference type="InterPro" id="IPR015590">
    <property type="entry name" value="Aldehyde_DH_dom"/>
</dbReference>
<evidence type="ECO:0000313" key="7">
    <source>
        <dbReference type="EMBL" id="CUS85167.1"/>
    </source>
</evidence>
<dbReference type="AlphaFoldDB" id="A0A0P1LJX7"/>
<organism evidence="8 9">
    <name type="scientific">Candidatus Kryptonium thompsonii</name>
    <dbReference type="NCBI Taxonomy" id="1633631"/>
    <lineage>
        <taxon>Bacteria</taxon>
        <taxon>Pseudomonadati</taxon>
        <taxon>Candidatus Kryptoniota</taxon>
        <taxon>Candidatus Kryptonium</taxon>
    </lineage>
</organism>
<gene>
    <name evidence="8" type="ORF">JGI4_01519</name>
    <name evidence="7" type="ORF">JGI8_00867</name>
</gene>
<dbReference type="InterPro" id="IPR011985">
    <property type="entry name" value="DH_HpaE"/>
</dbReference>
<dbReference type="InterPro" id="IPR016163">
    <property type="entry name" value="Ald_DH_C"/>
</dbReference>
<evidence type="ECO:0000313" key="10">
    <source>
        <dbReference type="Proteomes" id="UP000182200"/>
    </source>
</evidence>
<dbReference type="InterPro" id="IPR016161">
    <property type="entry name" value="Ald_DH/histidinol_DH"/>
</dbReference>
<evidence type="ECO:0000256" key="5">
    <source>
        <dbReference type="RuleBase" id="RU003345"/>
    </source>
</evidence>
<reference evidence="8 9" key="1">
    <citation type="submission" date="2015-11" db="EMBL/GenBank/DDBJ databases">
        <authorList>
            <person name="Zhang Y."/>
            <person name="Guo Z."/>
        </authorList>
    </citation>
    <scope>NUCLEOTIDE SEQUENCE [LARGE SCALE GENOMIC DNA]</scope>
    <source>
        <strain evidence="8">JGI-4</strain>
    </source>
</reference>
<keyword evidence="10" id="KW-1185">Reference proteome</keyword>
<dbReference type="Proteomes" id="UP000182011">
    <property type="component" value="Unassembled WGS sequence"/>
</dbReference>
<dbReference type="EMBL" id="FAOP01000006">
    <property type="protein sequence ID" value="CUU06504.1"/>
    <property type="molecule type" value="Genomic_DNA"/>
</dbReference>
<dbReference type="EMBL" id="CZVI01000009">
    <property type="protein sequence ID" value="CUS85167.1"/>
    <property type="molecule type" value="Genomic_DNA"/>
</dbReference>
<dbReference type="PANTHER" id="PTHR43720">
    <property type="entry name" value="2-AMINOMUCONIC SEMIALDEHYDE DEHYDROGENASE"/>
    <property type="match status" value="1"/>
</dbReference>
<evidence type="ECO:0000313" key="8">
    <source>
        <dbReference type="EMBL" id="CUU06504.1"/>
    </source>
</evidence>
<dbReference type="GO" id="GO:0018480">
    <property type="term" value="F:5-carboxymethyl-2-hydroxymuconic-semialdehyde dehydrogenase activity"/>
    <property type="evidence" value="ECO:0007669"/>
    <property type="project" value="InterPro"/>
</dbReference>
<accession>A0A0P1LTJ9</accession>
<evidence type="ECO:0000256" key="2">
    <source>
        <dbReference type="ARBA" id="ARBA00023002"/>
    </source>
</evidence>
<accession>A0A0P1LJX7</accession>
<dbReference type="CDD" id="cd07093">
    <property type="entry name" value="ALDH_F8_HMSADH"/>
    <property type="match status" value="1"/>
</dbReference>
<evidence type="ECO:0000256" key="4">
    <source>
        <dbReference type="PROSITE-ProRule" id="PRU10007"/>
    </source>
</evidence>